<dbReference type="SMART" id="SM00034">
    <property type="entry name" value="CLECT"/>
    <property type="match status" value="2"/>
</dbReference>
<proteinExistence type="predicted"/>
<dbReference type="AlphaFoldDB" id="A0AA88SXF9"/>
<gene>
    <name evidence="4" type="ORF">Q7C36_008475</name>
</gene>
<sequence>MKSLIFICHLLVLYGTAVSLIREYVYFPQLMTWNAAQSYCRQQYGDLATITTEEENQRAVSVIWPYYDSWIGLTRTSPHAETWQWLDGEELNFTKWYKSQPDYQPPGKSCAAMNSQGWRNYDCDNNFAFICSRSFILVKEKKKWEEALHHCRTYYSNLAFVDSQTLLDLLKTETGQAQTASVWTGLRFLDGNWFWVNGAPLGRLASLPQCPIEPNRCGAYNFSTYIWENRNCNEELNFLCYD</sequence>
<keyword evidence="1" id="KW-1015">Disulfide bond</keyword>
<evidence type="ECO:0000256" key="1">
    <source>
        <dbReference type="ARBA" id="ARBA00023157"/>
    </source>
</evidence>
<keyword evidence="5" id="KW-1185">Reference proteome</keyword>
<evidence type="ECO:0000256" key="2">
    <source>
        <dbReference type="SAM" id="SignalP"/>
    </source>
</evidence>
<reference evidence="4" key="1">
    <citation type="submission" date="2023-08" db="EMBL/GenBank/DDBJ databases">
        <title>Pelteobagrus vachellii genome.</title>
        <authorList>
            <person name="Liu H."/>
        </authorList>
    </citation>
    <scope>NUCLEOTIDE SEQUENCE</scope>
    <source>
        <strain evidence="4">PRFRI_2022a</strain>
        <tissue evidence="4">Muscle</tissue>
    </source>
</reference>
<dbReference type="PROSITE" id="PS50041">
    <property type="entry name" value="C_TYPE_LECTIN_2"/>
    <property type="match status" value="2"/>
</dbReference>
<dbReference type="CDD" id="cd00037">
    <property type="entry name" value="CLECT"/>
    <property type="match status" value="1"/>
</dbReference>
<dbReference type="SUPFAM" id="SSF56436">
    <property type="entry name" value="C-type lectin-like"/>
    <property type="match status" value="2"/>
</dbReference>
<accession>A0AA88SXF9</accession>
<feature type="domain" description="C-type lectin" evidence="3">
    <location>
        <begin position="24"/>
        <end position="132"/>
    </location>
</feature>
<dbReference type="PROSITE" id="PS00615">
    <property type="entry name" value="C_TYPE_LECTIN_1"/>
    <property type="match status" value="2"/>
</dbReference>
<dbReference type="InterPro" id="IPR001304">
    <property type="entry name" value="C-type_lectin-like"/>
</dbReference>
<dbReference type="Gene3D" id="3.10.100.10">
    <property type="entry name" value="Mannose-Binding Protein A, subunit A"/>
    <property type="match status" value="2"/>
</dbReference>
<protein>
    <recommendedName>
        <fullName evidence="3">C-type lectin domain-containing protein</fullName>
    </recommendedName>
</protein>
<name>A0AA88SXF9_TACVA</name>
<comment type="caution">
    <text evidence="4">The sequence shown here is derived from an EMBL/GenBank/DDBJ whole genome shotgun (WGS) entry which is preliminary data.</text>
</comment>
<dbReference type="EMBL" id="JAVHJS010000008">
    <property type="protein sequence ID" value="KAK2849692.1"/>
    <property type="molecule type" value="Genomic_DNA"/>
</dbReference>
<organism evidence="4 5">
    <name type="scientific">Tachysurus vachellii</name>
    <name type="common">Darkbarbel catfish</name>
    <name type="synonym">Pelteobagrus vachellii</name>
    <dbReference type="NCBI Taxonomy" id="175792"/>
    <lineage>
        <taxon>Eukaryota</taxon>
        <taxon>Metazoa</taxon>
        <taxon>Chordata</taxon>
        <taxon>Craniata</taxon>
        <taxon>Vertebrata</taxon>
        <taxon>Euteleostomi</taxon>
        <taxon>Actinopterygii</taxon>
        <taxon>Neopterygii</taxon>
        <taxon>Teleostei</taxon>
        <taxon>Ostariophysi</taxon>
        <taxon>Siluriformes</taxon>
        <taxon>Bagridae</taxon>
        <taxon>Tachysurus</taxon>
    </lineage>
</organism>
<dbReference type="InterPro" id="IPR016186">
    <property type="entry name" value="C-type_lectin-like/link_sf"/>
</dbReference>
<feature type="signal peptide" evidence="2">
    <location>
        <begin position="1"/>
        <end position="19"/>
    </location>
</feature>
<dbReference type="PANTHER" id="PTHR45784:SF8">
    <property type="entry name" value="C-TYPE MANNOSE RECEPTOR 2-RELATED"/>
    <property type="match status" value="1"/>
</dbReference>
<dbReference type="InterPro" id="IPR016187">
    <property type="entry name" value="CTDL_fold"/>
</dbReference>
<evidence type="ECO:0000313" key="4">
    <source>
        <dbReference type="EMBL" id="KAK2849692.1"/>
    </source>
</evidence>
<dbReference type="InterPro" id="IPR018378">
    <property type="entry name" value="C-type_lectin_CS"/>
</dbReference>
<keyword evidence="2" id="KW-0732">Signal</keyword>
<feature type="domain" description="C-type lectin" evidence="3">
    <location>
        <begin position="130"/>
        <end position="241"/>
    </location>
</feature>
<dbReference type="Proteomes" id="UP001187315">
    <property type="component" value="Unassembled WGS sequence"/>
</dbReference>
<dbReference type="Pfam" id="PF00059">
    <property type="entry name" value="Lectin_C"/>
    <property type="match status" value="2"/>
</dbReference>
<evidence type="ECO:0000313" key="5">
    <source>
        <dbReference type="Proteomes" id="UP001187315"/>
    </source>
</evidence>
<evidence type="ECO:0000259" key="3">
    <source>
        <dbReference type="PROSITE" id="PS50041"/>
    </source>
</evidence>
<dbReference type="PANTHER" id="PTHR45784">
    <property type="entry name" value="C-TYPE LECTIN DOMAIN FAMILY 20 MEMBER A-RELATED"/>
    <property type="match status" value="1"/>
</dbReference>
<feature type="chain" id="PRO_5041675548" description="C-type lectin domain-containing protein" evidence="2">
    <location>
        <begin position="20"/>
        <end position="242"/>
    </location>
</feature>